<dbReference type="PROSITE" id="PS00973">
    <property type="entry name" value="USP_2"/>
    <property type="match status" value="1"/>
</dbReference>
<dbReference type="EC" id="3.4.19.12" evidence="1"/>
<dbReference type="InterPro" id="IPR001394">
    <property type="entry name" value="Peptidase_C19_UCH"/>
</dbReference>
<comment type="catalytic activity">
    <reaction evidence="1">
        <text>Thiol-dependent hydrolysis of ester, thioester, amide, peptide and isopeptide bonds formed by the C-terminal Gly of ubiquitin (a 76-residue protein attached to proteins as an intracellular targeting signal).</text>
        <dbReference type="EC" id="3.4.19.12"/>
    </reaction>
</comment>
<keyword evidence="1" id="KW-0645">Protease</keyword>
<dbReference type="GO" id="GO:0005829">
    <property type="term" value="C:cytosol"/>
    <property type="evidence" value="ECO:0007669"/>
    <property type="project" value="TreeGrafter"/>
</dbReference>
<keyword evidence="1" id="KW-0833">Ubl conjugation pathway</keyword>
<sequence>MAPIMHMYSPQRYVQVALPRSLVPNNGGEEQTNTTFFQNVLQYLKSSPERAVKMFTSLSFWKWFLFVGGGCILVSLLSRAKKEQQVLSRFTQQSAATKSVDQVKRVKVYAGLRNEGATCYLNSLLQTLFHIPKFRRSVFTMMMDKEDVDSISKAIARVFYNLQKACDPHEEGHSYTGTVSTRCLIDSFGWSGNQVFEQHDIQEVARVLLDDLQQKMRNTSVSKSISQLFLGKVESGVECINVEFRSVKEETFYDIQLDVKGCRNIYESFKRYVKPEILSGQNKYHAEGYGLQDAKKYSNFTHLPKVLMLHLKRFDYTPLGTLQKVTDTYEFDDHINLTEFVKQKNGNKKEYSYSLHAVLIHKGSSVHSGHYVVAINVSEDLHTKEWYLFDDEKATKISSFEAIQANYGGFNTAYMLVYLRYDAIAEITKPISSSEIPEKLREMLRHEDSSCTIL</sequence>
<comment type="similarity">
    <text evidence="1">Belongs to the peptidase C19 family.</text>
</comment>
<dbReference type="AlphaFoldDB" id="A0A6A5BVE8"/>
<dbReference type="GeneID" id="68119129"/>
<keyword evidence="4" id="KW-1185">Reference proteome</keyword>
<name>A0A6A5BVE8_NAEFO</name>
<dbReference type="SUPFAM" id="SSF54001">
    <property type="entry name" value="Cysteine proteinases"/>
    <property type="match status" value="1"/>
</dbReference>
<accession>A0A6A5BVE8</accession>
<dbReference type="Pfam" id="PF00443">
    <property type="entry name" value="UCH"/>
    <property type="match status" value="1"/>
</dbReference>
<dbReference type="OrthoDB" id="289038at2759"/>
<evidence type="ECO:0000259" key="2">
    <source>
        <dbReference type="PROSITE" id="PS50235"/>
    </source>
</evidence>
<keyword evidence="1" id="KW-0378">Hydrolase</keyword>
<dbReference type="GO" id="GO:0031647">
    <property type="term" value="P:regulation of protein stability"/>
    <property type="evidence" value="ECO:0007669"/>
    <property type="project" value="TreeGrafter"/>
</dbReference>
<dbReference type="InterPro" id="IPR038765">
    <property type="entry name" value="Papain-like_cys_pep_sf"/>
</dbReference>
<dbReference type="VEuPathDB" id="AmoebaDB:NfTy_022660"/>
<evidence type="ECO:0000313" key="4">
    <source>
        <dbReference type="Proteomes" id="UP000444721"/>
    </source>
</evidence>
<dbReference type="GO" id="GO:0005634">
    <property type="term" value="C:nucleus"/>
    <property type="evidence" value="ECO:0007669"/>
    <property type="project" value="TreeGrafter"/>
</dbReference>
<keyword evidence="1" id="KW-0788">Thiol protease</keyword>
<dbReference type="OMA" id="VFEQHDI"/>
<comment type="caution">
    <text evidence="3">The sequence shown here is derived from an EMBL/GenBank/DDBJ whole genome shotgun (WGS) entry which is preliminary data.</text>
</comment>
<dbReference type="GO" id="GO:0016579">
    <property type="term" value="P:protein deubiquitination"/>
    <property type="evidence" value="ECO:0007669"/>
    <property type="project" value="InterPro"/>
</dbReference>
<dbReference type="PROSITE" id="PS50235">
    <property type="entry name" value="USP_3"/>
    <property type="match status" value="1"/>
</dbReference>
<dbReference type="GO" id="GO:0006508">
    <property type="term" value="P:proteolysis"/>
    <property type="evidence" value="ECO:0007669"/>
    <property type="project" value="UniProtKB-KW"/>
</dbReference>
<proteinExistence type="inferred from homology"/>
<gene>
    <name evidence="3" type="ORF">FDP41_011914</name>
</gene>
<dbReference type="InterPro" id="IPR050164">
    <property type="entry name" value="Peptidase_C19"/>
</dbReference>
<dbReference type="GO" id="GO:0004843">
    <property type="term" value="F:cysteine-type deubiquitinase activity"/>
    <property type="evidence" value="ECO:0007669"/>
    <property type="project" value="UniProtKB-UniRule"/>
</dbReference>
<dbReference type="InterPro" id="IPR028889">
    <property type="entry name" value="USP"/>
</dbReference>
<dbReference type="VEuPathDB" id="AmoebaDB:FDP41_011914"/>
<dbReference type="InterPro" id="IPR018200">
    <property type="entry name" value="USP_CS"/>
</dbReference>
<feature type="domain" description="USP" evidence="2">
    <location>
        <begin position="110"/>
        <end position="421"/>
    </location>
</feature>
<dbReference type="VEuPathDB" id="AmoebaDB:NF0068410"/>
<protein>
    <recommendedName>
        <fullName evidence="1">Ubiquitin carboxyl-terminal hydrolase</fullName>
        <ecNumber evidence="1">3.4.19.12</ecNumber>
    </recommendedName>
</protein>
<dbReference type="RefSeq" id="XP_044566766.1">
    <property type="nucleotide sequence ID" value="XM_044702376.1"/>
</dbReference>
<dbReference type="PANTHER" id="PTHR24006">
    <property type="entry name" value="UBIQUITIN CARBOXYL-TERMINAL HYDROLASE"/>
    <property type="match status" value="1"/>
</dbReference>
<reference evidence="3 4" key="1">
    <citation type="journal article" date="2019" name="Sci. Rep.">
        <title>Nanopore sequencing improves the draft genome of the human pathogenic amoeba Naegleria fowleri.</title>
        <authorList>
            <person name="Liechti N."/>
            <person name="Schurch N."/>
            <person name="Bruggmann R."/>
            <person name="Wittwer M."/>
        </authorList>
    </citation>
    <scope>NUCLEOTIDE SEQUENCE [LARGE SCALE GENOMIC DNA]</scope>
    <source>
        <strain evidence="3 4">ATCC 30894</strain>
    </source>
</reference>
<dbReference type="EMBL" id="VFQX01000012">
    <property type="protein sequence ID" value="KAF0982053.1"/>
    <property type="molecule type" value="Genomic_DNA"/>
</dbReference>
<organism evidence="3 4">
    <name type="scientific">Naegleria fowleri</name>
    <name type="common">Brain eating amoeba</name>
    <dbReference type="NCBI Taxonomy" id="5763"/>
    <lineage>
        <taxon>Eukaryota</taxon>
        <taxon>Discoba</taxon>
        <taxon>Heterolobosea</taxon>
        <taxon>Tetramitia</taxon>
        <taxon>Eutetramitia</taxon>
        <taxon>Vahlkampfiidae</taxon>
        <taxon>Naegleria</taxon>
    </lineage>
</organism>
<evidence type="ECO:0000256" key="1">
    <source>
        <dbReference type="RuleBase" id="RU366025"/>
    </source>
</evidence>
<dbReference type="Proteomes" id="UP000444721">
    <property type="component" value="Unassembled WGS sequence"/>
</dbReference>
<dbReference type="PROSITE" id="PS00972">
    <property type="entry name" value="USP_1"/>
    <property type="match status" value="1"/>
</dbReference>
<dbReference type="Gene3D" id="3.90.70.10">
    <property type="entry name" value="Cysteine proteinases"/>
    <property type="match status" value="1"/>
</dbReference>
<evidence type="ECO:0000313" key="3">
    <source>
        <dbReference type="EMBL" id="KAF0982053.1"/>
    </source>
</evidence>
<dbReference type="PANTHER" id="PTHR24006:SF644">
    <property type="entry name" value="UBIQUITIN CARBOXYL-TERMINAL HYDROLASE 7"/>
    <property type="match status" value="1"/>
</dbReference>